<comment type="cofactor">
    <cofactor evidence="1">
        <name>FAD</name>
        <dbReference type="ChEBI" id="CHEBI:57692"/>
    </cofactor>
</comment>
<dbReference type="InterPro" id="IPR012675">
    <property type="entry name" value="Beta-grasp_dom_sf"/>
</dbReference>
<feature type="domain" description="2Fe-2S ferredoxin-type" evidence="9">
    <location>
        <begin position="271"/>
        <end position="359"/>
    </location>
</feature>
<dbReference type="PROSITE" id="PS51085">
    <property type="entry name" value="2FE2S_FER_2"/>
    <property type="match status" value="1"/>
</dbReference>
<evidence type="ECO:0000256" key="7">
    <source>
        <dbReference type="ARBA" id="ARBA00023004"/>
    </source>
</evidence>
<keyword evidence="4" id="KW-0479">Metal-binding</keyword>
<dbReference type="SUPFAM" id="SSF63380">
    <property type="entry name" value="Riboflavin synthase domain-like"/>
    <property type="match status" value="1"/>
</dbReference>
<feature type="domain" description="FAD-binding FR-type" evidence="10">
    <location>
        <begin position="2"/>
        <end position="105"/>
    </location>
</feature>
<accession>A0A8J3D559</accession>
<evidence type="ECO:0000256" key="3">
    <source>
        <dbReference type="ARBA" id="ARBA00022714"/>
    </source>
</evidence>
<dbReference type="InterPro" id="IPR001041">
    <property type="entry name" value="2Fe-2S_ferredoxin-type"/>
</dbReference>
<keyword evidence="3" id="KW-0001">2Fe-2S</keyword>
<keyword evidence="7" id="KW-0408">Iron</keyword>
<evidence type="ECO:0000256" key="8">
    <source>
        <dbReference type="ARBA" id="ARBA00023014"/>
    </source>
</evidence>
<dbReference type="Gene3D" id="3.10.20.30">
    <property type="match status" value="1"/>
</dbReference>
<dbReference type="InterPro" id="IPR039261">
    <property type="entry name" value="FNR_nucleotide-bd"/>
</dbReference>
<sequence length="359" mass="39986">MSKYYFLKIKEITHETPDAVTLHFWHPLSEVVKYQPGQFLTLLLPQNGSKVRRSYSMSSSPYTDVSLAITVKLLPGGFASEYLTKEVKVDDVLEVMEPMGHFVPKLDAEQKRTVVLIGAGSGITPLMSIAKSVLMVEQESTVYLLYGNRNEESIIFKNHLDALQEKYGERFQLIYTLSQPSAAWIGEMGRLNKSQILKIMEGLPKPDPAATDYYLCGPEDMMEEAKRALDILDVPAERIHRESFLTATTAKAHGDVTEAPEDVDDDSPKGHEVTVLYEGSEYKFRVEPHQTVLEAALDLDIDLPYSCQAGMCTACMGRCVSGKVHLDEEDALSKSELDAGFILTCVAHPMSDDVVLEVE</sequence>
<dbReference type="SUPFAM" id="SSF52343">
    <property type="entry name" value="Ferredoxin reductase-like, C-terminal NADP-linked domain"/>
    <property type="match status" value="1"/>
</dbReference>
<dbReference type="Proteomes" id="UP000598271">
    <property type="component" value="Unassembled WGS sequence"/>
</dbReference>
<dbReference type="CDD" id="cd00207">
    <property type="entry name" value="fer2"/>
    <property type="match status" value="1"/>
</dbReference>
<dbReference type="InterPro" id="IPR017927">
    <property type="entry name" value="FAD-bd_FR_type"/>
</dbReference>
<protein>
    <submittedName>
        <fullName evidence="11">Flavodoxin reductase</fullName>
    </submittedName>
</protein>
<dbReference type="PRINTS" id="PR00410">
    <property type="entry name" value="PHEHYDRXLASE"/>
</dbReference>
<dbReference type="PANTHER" id="PTHR47354:SF8">
    <property type="entry name" value="1,2-PHENYLACETYL-COA EPOXIDASE, SUBUNIT E"/>
    <property type="match status" value="1"/>
</dbReference>
<dbReference type="InterPro" id="IPR001709">
    <property type="entry name" value="Flavoprot_Pyr_Nucl_cyt_Rdtase"/>
</dbReference>
<comment type="caution">
    <text evidence="11">The sequence shown here is derived from an EMBL/GenBank/DDBJ whole genome shotgun (WGS) entry which is preliminary data.</text>
</comment>
<dbReference type="Gene3D" id="3.40.50.80">
    <property type="entry name" value="Nucleotide-binding domain of ferredoxin-NADP reductase (FNR) module"/>
    <property type="match status" value="1"/>
</dbReference>
<dbReference type="InterPro" id="IPR008333">
    <property type="entry name" value="Cbr1-like_FAD-bd_dom"/>
</dbReference>
<evidence type="ECO:0000259" key="9">
    <source>
        <dbReference type="PROSITE" id="PS51085"/>
    </source>
</evidence>
<dbReference type="AlphaFoldDB" id="A0A8J3D559"/>
<keyword evidence="8" id="KW-0411">Iron-sulfur</keyword>
<dbReference type="PANTHER" id="PTHR47354">
    <property type="entry name" value="NADH OXIDOREDUCTASE HCR"/>
    <property type="match status" value="1"/>
</dbReference>
<dbReference type="GO" id="GO:0050660">
    <property type="term" value="F:flavin adenine dinucleotide binding"/>
    <property type="evidence" value="ECO:0007669"/>
    <property type="project" value="TreeGrafter"/>
</dbReference>
<dbReference type="SUPFAM" id="SSF54292">
    <property type="entry name" value="2Fe-2S ferredoxin-like"/>
    <property type="match status" value="1"/>
</dbReference>
<dbReference type="PRINTS" id="PR00371">
    <property type="entry name" value="FPNCR"/>
</dbReference>
<dbReference type="InterPro" id="IPR001433">
    <property type="entry name" value="OxRdtase_FAD/NAD-bd"/>
</dbReference>
<dbReference type="InterPro" id="IPR036010">
    <property type="entry name" value="2Fe-2S_ferredoxin-like_sf"/>
</dbReference>
<dbReference type="CDD" id="cd06214">
    <property type="entry name" value="PA_degradation_oxidoreductase_like"/>
    <property type="match status" value="1"/>
</dbReference>
<dbReference type="GO" id="GO:0051537">
    <property type="term" value="F:2 iron, 2 sulfur cluster binding"/>
    <property type="evidence" value="ECO:0007669"/>
    <property type="project" value="UniProtKB-KW"/>
</dbReference>
<evidence type="ECO:0000256" key="5">
    <source>
        <dbReference type="ARBA" id="ARBA00022827"/>
    </source>
</evidence>
<evidence type="ECO:0000256" key="2">
    <source>
        <dbReference type="ARBA" id="ARBA00022630"/>
    </source>
</evidence>
<dbReference type="InterPro" id="IPR006058">
    <property type="entry name" value="2Fe2S_fd_BS"/>
</dbReference>
<keyword evidence="2" id="KW-0285">Flavoprotein</keyword>
<dbReference type="EMBL" id="BMXF01000001">
    <property type="protein sequence ID" value="GHB53001.1"/>
    <property type="molecule type" value="Genomic_DNA"/>
</dbReference>
<keyword evidence="12" id="KW-1185">Reference proteome</keyword>
<name>A0A8J3D559_9BACT</name>
<reference evidence="11 12" key="1">
    <citation type="journal article" date="2014" name="Int. J. Syst. Evol. Microbiol.">
        <title>Complete genome sequence of Corynebacterium casei LMG S-19264T (=DSM 44701T), isolated from a smear-ripened cheese.</title>
        <authorList>
            <consortium name="US DOE Joint Genome Institute (JGI-PGF)"/>
            <person name="Walter F."/>
            <person name="Albersmeier A."/>
            <person name="Kalinowski J."/>
            <person name="Ruckert C."/>
        </authorList>
    </citation>
    <scope>NUCLEOTIDE SEQUENCE [LARGE SCALE GENOMIC DNA]</scope>
    <source>
        <strain evidence="11 12">KCTC 12866</strain>
    </source>
</reference>
<dbReference type="PROSITE" id="PS51384">
    <property type="entry name" value="FAD_FR"/>
    <property type="match status" value="1"/>
</dbReference>
<evidence type="ECO:0000256" key="4">
    <source>
        <dbReference type="ARBA" id="ARBA00022723"/>
    </source>
</evidence>
<dbReference type="Gene3D" id="2.40.30.10">
    <property type="entry name" value="Translation factors"/>
    <property type="match status" value="1"/>
</dbReference>
<evidence type="ECO:0000256" key="6">
    <source>
        <dbReference type="ARBA" id="ARBA00023002"/>
    </source>
</evidence>
<dbReference type="InterPro" id="IPR050415">
    <property type="entry name" value="MRET"/>
</dbReference>
<evidence type="ECO:0000313" key="12">
    <source>
        <dbReference type="Proteomes" id="UP000598271"/>
    </source>
</evidence>
<organism evidence="11 12">
    <name type="scientific">Persicitalea jodogahamensis</name>
    <dbReference type="NCBI Taxonomy" id="402147"/>
    <lineage>
        <taxon>Bacteria</taxon>
        <taxon>Pseudomonadati</taxon>
        <taxon>Bacteroidota</taxon>
        <taxon>Cytophagia</taxon>
        <taxon>Cytophagales</taxon>
        <taxon>Spirosomataceae</taxon>
        <taxon>Persicitalea</taxon>
    </lineage>
</organism>
<dbReference type="Pfam" id="PF00111">
    <property type="entry name" value="Fer2"/>
    <property type="match status" value="1"/>
</dbReference>
<dbReference type="PROSITE" id="PS00197">
    <property type="entry name" value="2FE2S_FER_1"/>
    <property type="match status" value="1"/>
</dbReference>
<dbReference type="GO" id="GO:0046872">
    <property type="term" value="F:metal ion binding"/>
    <property type="evidence" value="ECO:0007669"/>
    <property type="project" value="UniProtKB-KW"/>
</dbReference>
<dbReference type="Pfam" id="PF00175">
    <property type="entry name" value="NAD_binding_1"/>
    <property type="match status" value="1"/>
</dbReference>
<evidence type="ECO:0000256" key="1">
    <source>
        <dbReference type="ARBA" id="ARBA00001974"/>
    </source>
</evidence>
<gene>
    <name evidence="11" type="primary">paaE</name>
    <name evidence="11" type="ORF">GCM10007390_02110</name>
</gene>
<dbReference type="Pfam" id="PF00970">
    <property type="entry name" value="FAD_binding_6"/>
    <property type="match status" value="1"/>
</dbReference>
<keyword evidence="6" id="KW-0560">Oxidoreductase</keyword>
<evidence type="ECO:0000259" key="10">
    <source>
        <dbReference type="PROSITE" id="PS51384"/>
    </source>
</evidence>
<keyword evidence="5" id="KW-0274">FAD</keyword>
<dbReference type="RefSeq" id="WP_189562506.1">
    <property type="nucleotide sequence ID" value="NZ_BMXF01000001.1"/>
</dbReference>
<evidence type="ECO:0000313" key="11">
    <source>
        <dbReference type="EMBL" id="GHB53001.1"/>
    </source>
</evidence>
<dbReference type="GO" id="GO:0016491">
    <property type="term" value="F:oxidoreductase activity"/>
    <property type="evidence" value="ECO:0007669"/>
    <property type="project" value="UniProtKB-KW"/>
</dbReference>
<proteinExistence type="predicted"/>
<dbReference type="InterPro" id="IPR017938">
    <property type="entry name" value="Riboflavin_synthase-like_b-brl"/>
</dbReference>